<feature type="compositionally biased region" description="Basic residues" evidence="1">
    <location>
        <begin position="15"/>
        <end position="24"/>
    </location>
</feature>
<accession>A0A5B7ENM3</accession>
<reference evidence="2 3" key="1">
    <citation type="submission" date="2019-05" db="EMBL/GenBank/DDBJ databases">
        <title>Another draft genome of Portunus trituberculatus and its Hox gene families provides insights of decapod evolution.</title>
        <authorList>
            <person name="Jeong J.-H."/>
            <person name="Song I."/>
            <person name="Kim S."/>
            <person name="Choi T."/>
            <person name="Kim D."/>
            <person name="Ryu S."/>
            <person name="Kim W."/>
        </authorList>
    </citation>
    <scope>NUCLEOTIDE SEQUENCE [LARGE SCALE GENOMIC DNA]</scope>
    <source>
        <tissue evidence="2">Muscle</tissue>
    </source>
</reference>
<dbReference type="Proteomes" id="UP000324222">
    <property type="component" value="Unassembled WGS sequence"/>
</dbReference>
<keyword evidence="3" id="KW-1185">Reference proteome</keyword>
<evidence type="ECO:0000313" key="2">
    <source>
        <dbReference type="EMBL" id="MPC34826.1"/>
    </source>
</evidence>
<feature type="region of interest" description="Disordered" evidence="1">
    <location>
        <begin position="15"/>
        <end position="70"/>
    </location>
</feature>
<dbReference type="AlphaFoldDB" id="A0A5B7ENM3"/>
<dbReference type="EMBL" id="VSRR010003140">
    <property type="protein sequence ID" value="MPC34826.1"/>
    <property type="molecule type" value="Genomic_DNA"/>
</dbReference>
<organism evidence="2 3">
    <name type="scientific">Portunus trituberculatus</name>
    <name type="common">Swimming crab</name>
    <name type="synonym">Neptunus trituberculatus</name>
    <dbReference type="NCBI Taxonomy" id="210409"/>
    <lineage>
        <taxon>Eukaryota</taxon>
        <taxon>Metazoa</taxon>
        <taxon>Ecdysozoa</taxon>
        <taxon>Arthropoda</taxon>
        <taxon>Crustacea</taxon>
        <taxon>Multicrustacea</taxon>
        <taxon>Malacostraca</taxon>
        <taxon>Eumalacostraca</taxon>
        <taxon>Eucarida</taxon>
        <taxon>Decapoda</taxon>
        <taxon>Pleocyemata</taxon>
        <taxon>Brachyura</taxon>
        <taxon>Eubrachyura</taxon>
        <taxon>Portunoidea</taxon>
        <taxon>Portunidae</taxon>
        <taxon>Portuninae</taxon>
        <taxon>Portunus</taxon>
    </lineage>
</organism>
<sequence>MQLMPRYLEGKAVFKQRPRGRHRPGCIAAACPSSPRPTPLVGSQADRRSDDHPSRLRLLPRSPPFTLRRG</sequence>
<evidence type="ECO:0000256" key="1">
    <source>
        <dbReference type="SAM" id="MobiDB-lite"/>
    </source>
</evidence>
<feature type="compositionally biased region" description="Low complexity" evidence="1">
    <location>
        <begin position="56"/>
        <end position="70"/>
    </location>
</feature>
<gene>
    <name evidence="2" type="ORF">E2C01_028229</name>
</gene>
<name>A0A5B7ENM3_PORTR</name>
<protein>
    <submittedName>
        <fullName evidence="2">Uncharacterized protein</fullName>
    </submittedName>
</protein>
<proteinExistence type="predicted"/>
<evidence type="ECO:0000313" key="3">
    <source>
        <dbReference type="Proteomes" id="UP000324222"/>
    </source>
</evidence>
<comment type="caution">
    <text evidence="2">The sequence shown here is derived from an EMBL/GenBank/DDBJ whole genome shotgun (WGS) entry which is preliminary data.</text>
</comment>
<feature type="compositionally biased region" description="Basic and acidic residues" evidence="1">
    <location>
        <begin position="45"/>
        <end position="54"/>
    </location>
</feature>